<dbReference type="InterPro" id="IPR009057">
    <property type="entry name" value="Homeodomain-like_sf"/>
</dbReference>
<dbReference type="SMART" id="SM00342">
    <property type="entry name" value="HTH_ARAC"/>
    <property type="match status" value="1"/>
</dbReference>
<dbReference type="Pfam" id="PF12833">
    <property type="entry name" value="HTH_18"/>
    <property type="match status" value="1"/>
</dbReference>
<comment type="caution">
    <text evidence="5">The sequence shown here is derived from an EMBL/GenBank/DDBJ whole genome shotgun (WGS) entry which is preliminary data.</text>
</comment>
<dbReference type="SUPFAM" id="SSF46689">
    <property type="entry name" value="Homeodomain-like"/>
    <property type="match status" value="2"/>
</dbReference>
<keyword evidence="1" id="KW-0805">Transcription regulation</keyword>
<keyword evidence="2" id="KW-0238">DNA-binding</keyword>
<evidence type="ECO:0000259" key="4">
    <source>
        <dbReference type="PROSITE" id="PS01124"/>
    </source>
</evidence>
<dbReference type="EMBL" id="QMIG01000015">
    <property type="protein sequence ID" value="RAW12475.1"/>
    <property type="molecule type" value="Genomic_DNA"/>
</dbReference>
<dbReference type="InterPro" id="IPR018062">
    <property type="entry name" value="HTH_AraC-typ_CS"/>
</dbReference>
<dbReference type="InterPro" id="IPR050204">
    <property type="entry name" value="AraC_XylS_family_regulators"/>
</dbReference>
<dbReference type="PROSITE" id="PS00041">
    <property type="entry name" value="HTH_ARAC_FAMILY_1"/>
    <property type="match status" value="1"/>
</dbReference>
<dbReference type="RefSeq" id="WP_112258931.1">
    <property type="nucleotide sequence ID" value="NZ_QMIG01000015.1"/>
</dbReference>
<sequence>MDDAVERAIEGIWERYDEPLSLAEIASPLSRFYFARIFRNATGITPGRFLAAVRVHQAKRLLVSASMSVAEVSFAVGYNSLGSFSNYFASSVGLSPGRFRRLARTGGNGWPIPEPPPGTGSGAVAGTVGLPEGFGNARVYIGAFRTPIIQHPSAAAVIVDVPSGRPACYHLPDVPEGTWSLLAVGVADGVGPDPALHRSLLVGRQASVRVTRGNVTSAAMRLRRARLIDPPVLLALPDLVPARTLSAVGCAAITPRSAEVGVSG</sequence>
<accession>A0A329QJD1</accession>
<organism evidence="5 6">
    <name type="scientific">Phytoactinopolyspora halophila</name>
    <dbReference type="NCBI Taxonomy" id="1981511"/>
    <lineage>
        <taxon>Bacteria</taxon>
        <taxon>Bacillati</taxon>
        <taxon>Actinomycetota</taxon>
        <taxon>Actinomycetes</taxon>
        <taxon>Jiangellales</taxon>
        <taxon>Jiangellaceae</taxon>
        <taxon>Phytoactinopolyspora</taxon>
    </lineage>
</organism>
<dbReference type="AlphaFoldDB" id="A0A329QJD1"/>
<protein>
    <submittedName>
        <fullName evidence="5">AraC family transcriptional regulator</fullName>
    </submittedName>
</protein>
<reference evidence="5 6" key="1">
    <citation type="submission" date="2018-06" db="EMBL/GenBank/DDBJ databases">
        <title>Phytoactinopolyspora halophila sp. nov., a novel halophilic actinomycete isolated from a saline soil in China.</title>
        <authorList>
            <person name="Tang S.-K."/>
        </authorList>
    </citation>
    <scope>NUCLEOTIDE SEQUENCE [LARGE SCALE GENOMIC DNA]</scope>
    <source>
        <strain evidence="5 6">YIM 96934</strain>
    </source>
</reference>
<dbReference type="GO" id="GO:0043565">
    <property type="term" value="F:sequence-specific DNA binding"/>
    <property type="evidence" value="ECO:0007669"/>
    <property type="project" value="InterPro"/>
</dbReference>
<dbReference type="OrthoDB" id="9816011at2"/>
<dbReference type="PANTHER" id="PTHR46796">
    <property type="entry name" value="HTH-TYPE TRANSCRIPTIONAL ACTIVATOR RHAS-RELATED"/>
    <property type="match status" value="1"/>
</dbReference>
<gene>
    <name evidence="5" type="ORF">DPM12_13820</name>
</gene>
<evidence type="ECO:0000256" key="2">
    <source>
        <dbReference type="ARBA" id="ARBA00023125"/>
    </source>
</evidence>
<evidence type="ECO:0000256" key="3">
    <source>
        <dbReference type="ARBA" id="ARBA00023163"/>
    </source>
</evidence>
<dbReference type="GO" id="GO:0003700">
    <property type="term" value="F:DNA-binding transcription factor activity"/>
    <property type="evidence" value="ECO:0007669"/>
    <property type="project" value="InterPro"/>
</dbReference>
<keyword evidence="3" id="KW-0804">Transcription</keyword>
<name>A0A329QJD1_9ACTN</name>
<evidence type="ECO:0000256" key="1">
    <source>
        <dbReference type="ARBA" id="ARBA00023015"/>
    </source>
</evidence>
<evidence type="ECO:0000313" key="6">
    <source>
        <dbReference type="Proteomes" id="UP000250462"/>
    </source>
</evidence>
<feature type="domain" description="HTH araC/xylS-type" evidence="4">
    <location>
        <begin position="29"/>
        <end position="102"/>
    </location>
</feature>
<dbReference type="InterPro" id="IPR018060">
    <property type="entry name" value="HTH_AraC"/>
</dbReference>
<keyword evidence="6" id="KW-1185">Reference proteome</keyword>
<dbReference type="Proteomes" id="UP000250462">
    <property type="component" value="Unassembled WGS sequence"/>
</dbReference>
<dbReference type="PROSITE" id="PS01124">
    <property type="entry name" value="HTH_ARAC_FAMILY_2"/>
    <property type="match status" value="1"/>
</dbReference>
<proteinExistence type="predicted"/>
<evidence type="ECO:0000313" key="5">
    <source>
        <dbReference type="EMBL" id="RAW12475.1"/>
    </source>
</evidence>
<dbReference type="Gene3D" id="1.10.10.60">
    <property type="entry name" value="Homeodomain-like"/>
    <property type="match status" value="2"/>
</dbReference>